<dbReference type="InterPro" id="IPR002126">
    <property type="entry name" value="Cadherin-like_dom"/>
</dbReference>
<dbReference type="InterPro" id="IPR015919">
    <property type="entry name" value="Cadherin-like_sf"/>
</dbReference>
<dbReference type="GO" id="GO:0016477">
    <property type="term" value="P:cell migration"/>
    <property type="evidence" value="ECO:0007669"/>
    <property type="project" value="TreeGrafter"/>
</dbReference>
<feature type="domain" description="Cadherin" evidence="15">
    <location>
        <begin position="1064"/>
        <end position="1171"/>
    </location>
</feature>
<feature type="domain" description="Cadherin" evidence="15">
    <location>
        <begin position="733"/>
        <end position="836"/>
    </location>
</feature>
<feature type="transmembrane region" description="Helical" evidence="14">
    <location>
        <begin position="1738"/>
        <end position="1766"/>
    </location>
</feature>
<dbReference type="PROSITE" id="PS50268">
    <property type="entry name" value="CADHERIN_2"/>
    <property type="match status" value="14"/>
</dbReference>
<dbReference type="InterPro" id="IPR020894">
    <property type="entry name" value="Cadherin_CS"/>
</dbReference>
<dbReference type="GO" id="GO:0016342">
    <property type="term" value="C:catenin complex"/>
    <property type="evidence" value="ECO:0007669"/>
    <property type="project" value="TreeGrafter"/>
</dbReference>
<keyword evidence="11" id="KW-0325">Glycoprotein</keyword>
<evidence type="ECO:0000256" key="9">
    <source>
        <dbReference type="ARBA" id="ARBA00022989"/>
    </source>
</evidence>
<dbReference type="FunFam" id="2.60.40.60:FF:000020">
    <property type="entry name" value="Dachsous cadherin-related 1b"/>
    <property type="match status" value="1"/>
</dbReference>
<feature type="domain" description="Cadherin" evidence="15">
    <location>
        <begin position="837"/>
        <end position="957"/>
    </location>
</feature>
<keyword evidence="7 13" id="KW-0106">Calcium</keyword>
<evidence type="ECO:0000256" key="7">
    <source>
        <dbReference type="ARBA" id="ARBA00022837"/>
    </source>
</evidence>
<evidence type="ECO:0000313" key="16">
    <source>
        <dbReference type="EMBL" id="CAD7427811.1"/>
    </source>
</evidence>
<dbReference type="FunFam" id="2.60.40.60:FF:000098">
    <property type="entry name" value="cadherin-23 isoform X1"/>
    <property type="match status" value="1"/>
</dbReference>
<feature type="domain" description="Cadherin" evidence="15">
    <location>
        <begin position="1397"/>
        <end position="1515"/>
    </location>
</feature>
<name>A0A7R9E7B4_9NEOP</name>
<keyword evidence="5" id="KW-0732">Signal</keyword>
<dbReference type="GO" id="GO:0045296">
    <property type="term" value="F:cadherin binding"/>
    <property type="evidence" value="ECO:0007669"/>
    <property type="project" value="TreeGrafter"/>
</dbReference>
<evidence type="ECO:0000256" key="14">
    <source>
        <dbReference type="SAM" id="Phobius"/>
    </source>
</evidence>
<feature type="domain" description="Cadherin" evidence="15">
    <location>
        <begin position="1516"/>
        <end position="1639"/>
    </location>
</feature>
<keyword evidence="9 14" id="KW-1133">Transmembrane helix</keyword>
<evidence type="ECO:0000256" key="3">
    <source>
        <dbReference type="ARBA" id="ARBA00022692"/>
    </source>
</evidence>
<evidence type="ECO:0000256" key="13">
    <source>
        <dbReference type="PROSITE-ProRule" id="PRU00043"/>
    </source>
</evidence>
<feature type="domain" description="Cadherin" evidence="15">
    <location>
        <begin position="964"/>
        <end position="1063"/>
    </location>
</feature>
<evidence type="ECO:0000259" key="15">
    <source>
        <dbReference type="PROSITE" id="PS50268"/>
    </source>
</evidence>
<proteinExistence type="predicted"/>
<dbReference type="FunFam" id="2.60.40.60:FF:000015">
    <property type="entry name" value="FAT atypical cadherin 1"/>
    <property type="match status" value="1"/>
</dbReference>
<dbReference type="GO" id="GO:0009653">
    <property type="term" value="P:anatomical structure morphogenesis"/>
    <property type="evidence" value="ECO:0007669"/>
    <property type="project" value="UniProtKB-ARBA"/>
</dbReference>
<dbReference type="GO" id="GO:0007156">
    <property type="term" value="P:homophilic cell adhesion via plasma membrane adhesion molecules"/>
    <property type="evidence" value="ECO:0007669"/>
    <property type="project" value="InterPro"/>
</dbReference>
<evidence type="ECO:0000256" key="11">
    <source>
        <dbReference type="ARBA" id="ARBA00023180"/>
    </source>
</evidence>
<dbReference type="FunFam" id="2.60.40.60:FF:000026">
    <property type="entry name" value="FAT atypical cadherin 1"/>
    <property type="match status" value="1"/>
</dbReference>
<dbReference type="FunFam" id="2.60.40.60:FF:000266">
    <property type="entry name" value="Cadherin 23"/>
    <property type="match status" value="1"/>
</dbReference>
<dbReference type="PROSITE" id="PS00232">
    <property type="entry name" value="CADHERIN_1"/>
    <property type="match status" value="5"/>
</dbReference>
<keyword evidence="10 14" id="KW-0472">Membrane</keyword>
<keyword evidence="6" id="KW-0677">Repeat</keyword>
<dbReference type="EMBL" id="OB793557">
    <property type="protein sequence ID" value="CAD7427811.1"/>
    <property type="molecule type" value="Genomic_DNA"/>
</dbReference>
<dbReference type="SMART" id="SM00112">
    <property type="entry name" value="CA"/>
    <property type="match status" value="14"/>
</dbReference>
<evidence type="ECO:0000256" key="5">
    <source>
        <dbReference type="ARBA" id="ARBA00022729"/>
    </source>
</evidence>
<keyword evidence="2" id="KW-1003">Cell membrane</keyword>
<feature type="domain" description="Cadherin" evidence="15">
    <location>
        <begin position="515"/>
        <end position="628"/>
    </location>
</feature>
<feature type="domain" description="Cadherin" evidence="15">
    <location>
        <begin position="629"/>
        <end position="732"/>
    </location>
</feature>
<dbReference type="GO" id="GO:0060429">
    <property type="term" value="P:epithelium development"/>
    <property type="evidence" value="ECO:0007669"/>
    <property type="project" value="UniProtKB-ARBA"/>
</dbReference>
<keyword evidence="3 14" id="KW-0812">Transmembrane</keyword>
<dbReference type="FunFam" id="2.60.40.60:FF:000378">
    <property type="entry name" value="Cadherin-87A"/>
    <property type="match status" value="1"/>
</dbReference>
<dbReference type="InterPro" id="IPR039808">
    <property type="entry name" value="Cadherin"/>
</dbReference>
<dbReference type="Gene3D" id="2.60.40.60">
    <property type="entry name" value="Cadherins"/>
    <property type="match status" value="14"/>
</dbReference>
<feature type="domain" description="Cadherin" evidence="15">
    <location>
        <begin position="171"/>
        <end position="286"/>
    </location>
</feature>
<organism evidence="16">
    <name type="scientific">Timema monikensis</name>
    <dbReference type="NCBI Taxonomy" id="170555"/>
    <lineage>
        <taxon>Eukaryota</taxon>
        <taxon>Metazoa</taxon>
        <taxon>Ecdysozoa</taxon>
        <taxon>Arthropoda</taxon>
        <taxon>Hexapoda</taxon>
        <taxon>Insecta</taxon>
        <taxon>Pterygota</taxon>
        <taxon>Neoptera</taxon>
        <taxon>Polyneoptera</taxon>
        <taxon>Phasmatodea</taxon>
        <taxon>Timematodea</taxon>
        <taxon>Timematoidea</taxon>
        <taxon>Timematidae</taxon>
        <taxon>Timema</taxon>
    </lineage>
</organism>
<comment type="subcellular location">
    <subcellularLocation>
        <location evidence="1">Cell membrane</location>
        <topology evidence="1">Single-pass type I membrane protein</topology>
    </subcellularLocation>
</comment>
<dbReference type="GO" id="GO:0005509">
    <property type="term" value="F:calcium ion binding"/>
    <property type="evidence" value="ECO:0007669"/>
    <property type="project" value="UniProtKB-UniRule"/>
</dbReference>
<dbReference type="GO" id="GO:0008013">
    <property type="term" value="F:beta-catenin binding"/>
    <property type="evidence" value="ECO:0007669"/>
    <property type="project" value="TreeGrafter"/>
</dbReference>
<keyword evidence="8" id="KW-0130">Cell adhesion</keyword>
<dbReference type="PRINTS" id="PR00205">
    <property type="entry name" value="CADHERIN"/>
</dbReference>
<dbReference type="PANTHER" id="PTHR24027:SF438">
    <property type="entry name" value="CADHERIN 23"/>
    <property type="match status" value="1"/>
</dbReference>
<feature type="domain" description="Cadherin" evidence="15">
    <location>
        <begin position="1172"/>
        <end position="1278"/>
    </location>
</feature>
<evidence type="ECO:0000256" key="2">
    <source>
        <dbReference type="ARBA" id="ARBA00022475"/>
    </source>
</evidence>
<feature type="domain" description="Cadherin" evidence="15">
    <location>
        <begin position="40"/>
        <end position="170"/>
    </location>
</feature>
<evidence type="ECO:0000256" key="10">
    <source>
        <dbReference type="ARBA" id="ARBA00023136"/>
    </source>
</evidence>
<dbReference type="SUPFAM" id="SSF49313">
    <property type="entry name" value="Cadherin-like"/>
    <property type="match status" value="14"/>
</dbReference>
<evidence type="ECO:0000256" key="12">
    <source>
        <dbReference type="ARBA" id="ARBA00059331"/>
    </source>
</evidence>
<protein>
    <recommendedName>
        <fullName evidence="15">Cadherin domain-containing protein</fullName>
    </recommendedName>
</protein>
<feature type="domain" description="Cadherin" evidence="15">
    <location>
        <begin position="294"/>
        <end position="399"/>
    </location>
</feature>
<feature type="domain" description="Cadherin" evidence="15">
    <location>
        <begin position="400"/>
        <end position="514"/>
    </location>
</feature>
<evidence type="ECO:0000256" key="6">
    <source>
        <dbReference type="ARBA" id="ARBA00022737"/>
    </source>
</evidence>
<evidence type="ECO:0000256" key="8">
    <source>
        <dbReference type="ARBA" id="ARBA00022889"/>
    </source>
</evidence>
<evidence type="ECO:0000256" key="1">
    <source>
        <dbReference type="ARBA" id="ARBA00004251"/>
    </source>
</evidence>
<dbReference type="FunFam" id="2.60.40.60:FF:000092">
    <property type="entry name" value="Protocadherin 8"/>
    <property type="match status" value="2"/>
</dbReference>
<dbReference type="FunFam" id="2.60.40.60:FF:000168">
    <property type="entry name" value="Cadherin-related family member 2"/>
    <property type="match status" value="1"/>
</dbReference>
<gene>
    <name evidence="16" type="ORF">TMSB3V08_LOCUS4640</name>
</gene>
<feature type="domain" description="Cadherin" evidence="15">
    <location>
        <begin position="1282"/>
        <end position="1392"/>
    </location>
</feature>
<accession>A0A7R9E7B4</accession>
<sequence length="1944" mass="214869">MGTCCVKFWILNHSEQNKEYVRIRCFVQVYAAGNLPPTFTRDNNNAVLPESTPVGHQVFQLQGSDPEGSPVHYGLFGTDYLRVDRDTGVVTVAKPLDREPRYEPGLFQGNCPVDEVVESLLVPKEELTKIDDTVRLTVTLEDEVEGGENNVVRVPISIIILDDNDNPPLFKEMPYETSVPEDTPLGTTIFTGIYVEDPDILGDTLEVVCYDKSEEQAGFSPCTKFEIVTLNATSRRYEGAVVLRESLDYSKKHLHQLILNATDGEFNSSTVLEVKVEDVQNSPPEFLGSLTGVVEEDDPIGTLVMTIQARDRDRGQPRKVVYELVTNPLDYFLLDPKNGELRTAKPLDKEALSDSTGVISLTIRARELVDGVPGNDALTVTTADATVTIKDVNDEAPTFNNREYSTFIVENPPNGTPLPHLDMIVRDTDVGSNSEFSLRLEDVSGAFVVEPTTATGSTSVNIRVANSSLDYEDPNQRKFIILVIAEELSTDPRLSSTATVTVSIADANDNFPKFYQDGYTATVSETASPGTVVTTITATDRDGGDFGENGIIYQLSGNGAENFKVNNKTGVITVAVCPTPGTGNCLDFETKPIYYLNYKAMDDNGKGHSTVVPLMIQVIDANDNPPQFLSQNYKVTIDEGATKFDPPLRVQARDPDKSSEITYYILEGNINNLFAIDMHSGEITVVNALGLDMTNVSSDIIYLVVEAKDEKFSSSATVHISVRDVNNNQPLFTRESYVASIQEDTPVGTSVEQTQATDADSGVNADLSYVIQKGGYEDFSIDNETGLVKVASNLDYDRRNIYNIEIIAVDHGIPSLTGTTTLTVNIVNSNDKDPYFLPPTQRAEVSEDAATGTVFYTLNAKDPDINDTEVLHFAAIDPITAVDKNGKQVEHTEDFKRFFSVDQETGEVSVAEPLQREIAAIVRLTVLVTDTSAPNTQQGTGILVVTIVDVNDYPPVFSKPWTSQDPSYTVEILEEQPIGSVVDTFTATDPDSNIEYYAIEPDSNFFEVHNTTGVVRTKKRIDYEKMKTLNFTIVAYDSGKPQKSASADVTVNIINVNDMDPVFSQSSYDAEVLENSPAGTHVVTVTATDADEGRIGQVMYSLVGEHSSEFTVGHDSGEVLVSNPSFLDRETTAEITIQVMASDGAPADTRRTVSVPVHIRILDVNDNPPVFVHHNYHASIVENIAVSPPSPIVQVLADDIDQGINGAVRYSIVSGNQGDVFKLIEETGILYPAKSLVGQPREFHLVVQARDGDGNGQFYDQATVDLNVLDVNLNKPIFIMPAHPNATVEVPENAGLPNYLVMTVKAVDKDTGDNGRVSYHLKVGNENQQETEEFSINHDTGELRTKIILDREIRAKYELLLVAKDHGSPTSYETLHFLTVLLVDTDDNIPQFPVDGTTHPYRFRLSENLPGQQFVGRVEAVDHDEGKHAIIYYYILLGNGDNKFYINKLDGSLYANQTFDREKKGEYELYIKASNDPNYYPTKEEKEDLNELDEDKSVAHVIITILDENDNPPKFERQNYYAGVNAMANINEFVAKLSAIDPDLGDNGTLMYYIAASNLFKYGSNRSSGSIIPSPFNVSENGKLVTANYMAEYNQDRFILDIIAKEKSYPERQAITRVHVWIYEPQQLIRVILSRPPEEVNQERDMIVAELSNVTNSLIVVDDIRYHVDAGGNIHRDWCDMYLHVVDGPSQAITNIPEVLRVIDANYDFLKDYYAGFAIENVVPAFVGMREEAFDPALAALIALLIVLFVGCITFIVVCCCLRHWIITPPSDLKKKEALIKKDVLEDLNTTENPLWIEQKLKLYEEQELTMQVFCEPETLTTTTVPQNDLERRDSADFSQVDNTYATIQHPPRRGSLNATLSLGGDDQGDYATLSGGGTLHHNNSTHSSVRGVPRDMYEASMGFQGSTFQVPLGTTESGTDPFSPRTALTINKDGQPEFVAELI</sequence>
<comment type="function">
    <text evidence="12">Cadherins are calcium-dependent cell adhesion proteins. They preferentially interact with themselves in a homophilic manner in connecting cells.</text>
</comment>
<dbReference type="PANTHER" id="PTHR24027">
    <property type="entry name" value="CADHERIN-23"/>
    <property type="match status" value="1"/>
</dbReference>
<dbReference type="Pfam" id="PF00028">
    <property type="entry name" value="Cadherin"/>
    <property type="match status" value="10"/>
</dbReference>
<dbReference type="CDD" id="cd11304">
    <property type="entry name" value="Cadherin_repeat"/>
    <property type="match status" value="14"/>
</dbReference>
<keyword evidence="4" id="KW-0479">Metal-binding</keyword>
<reference evidence="16" key="1">
    <citation type="submission" date="2020-11" db="EMBL/GenBank/DDBJ databases">
        <authorList>
            <person name="Tran Van P."/>
        </authorList>
    </citation>
    <scope>NUCLEOTIDE SEQUENCE</scope>
</reference>
<dbReference type="FunFam" id="2.60.40.60:FF:000123">
    <property type="entry name" value="Protocadherin beta 4"/>
    <property type="match status" value="1"/>
</dbReference>
<evidence type="ECO:0000256" key="4">
    <source>
        <dbReference type="ARBA" id="ARBA00022723"/>
    </source>
</evidence>